<dbReference type="NCBIfam" id="NF033135">
    <property type="entry name" value="cmx_cmrA"/>
    <property type="match status" value="1"/>
</dbReference>
<feature type="transmembrane region" description="Helical" evidence="6">
    <location>
        <begin position="109"/>
        <end position="129"/>
    </location>
</feature>
<dbReference type="InterPro" id="IPR011701">
    <property type="entry name" value="MFS"/>
</dbReference>
<accession>A0ABN2JRH5</accession>
<reference evidence="8 9" key="1">
    <citation type="journal article" date="2019" name="Int. J. Syst. Evol. Microbiol.">
        <title>The Global Catalogue of Microorganisms (GCM) 10K type strain sequencing project: providing services to taxonomists for standard genome sequencing and annotation.</title>
        <authorList>
            <consortium name="The Broad Institute Genomics Platform"/>
            <consortium name="The Broad Institute Genome Sequencing Center for Infectious Disease"/>
            <person name="Wu L."/>
            <person name="Ma J."/>
        </authorList>
    </citation>
    <scope>NUCLEOTIDE SEQUENCE [LARGE SCALE GENOMIC DNA]</scope>
    <source>
        <strain evidence="8 9">JCM 13518</strain>
    </source>
</reference>
<keyword evidence="4 6" id="KW-1133">Transmembrane helix</keyword>
<dbReference type="RefSeq" id="WP_344199787.1">
    <property type="nucleotide sequence ID" value="NZ_BAAAME010000004.1"/>
</dbReference>
<proteinExistence type="predicted"/>
<feature type="domain" description="Major facilitator superfamily (MFS) profile" evidence="7">
    <location>
        <begin position="14"/>
        <end position="393"/>
    </location>
</feature>
<dbReference type="PANTHER" id="PTHR43124">
    <property type="entry name" value="PURINE EFFLUX PUMP PBUE"/>
    <property type="match status" value="1"/>
</dbReference>
<evidence type="ECO:0000256" key="4">
    <source>
        <dbReference type="ARBA" id="ARBA00022989"/>
    </source>
</evidence>
<dbReference type="Proteomes" id="UP001501057">
    <property type="component" value="Unassembled WGS sequence"/>
</dbReference>
<protein>
    <submittedName>
        <fullName evidence="8">MFS transporter</fullName>
    </submittedName>
</protein>
<dbReference type="InterPro" id="IPR036259">
    <property type="entry name" value="MFS_trans_sf"/>
</dbReference>
<gene>
    <name evidence="8" type="ORF">GCM10009710_16020</name>
</gene>
<dbReference type="InterPro" id="IPR020846">
    <property type="entry name" value="MFS_dom"/>
</dbReference>
<comment type="subcellular location">
    <subcellularLocation>
        <location evidence="1">Cell membrane</location>
        <topology evidence="1">Multi-pass membrane protein</topology>
    </subcellularLocation>
</comment>
<feature type="transmembrane region" description="Helical" evidence="6">
    <location>
        <begin position="278"/>
        <end position="299"/>
    </location>
</feature>
<dbReference type="InterPro" id="IPR050189">
    <property type="entry name" value="MFS_Efflux_Transporters"/>
</dbReference>
<feature type="transmembrane region" description="Helical" evidence="6">
    <location>
        <begin position="243"/>
        <end position="266"/>
    </location>
</feature>
<feature type="transmembrane region" description="Helical" evidence="6">
    <location>
        <begin position="166"/>
        <end position="188"/>
    </location>
</feature>
<dbReference type="PROSITE" id="PS50850">
    <property type="entry name" value="MFS"/>
    <property type="match status" value="1"/>
</dbReference>
<dbReference type="CDD" id="cd17324">
    <property type="entry name" value="MFS_NepI_like"/>
    <property type="match status" value="1"/>
</dbReference>
<sequence length="406" mass="41033">MTTTTATPTRLPTAVPVLALGIFCLGTSEFMLAGLLPEMARELGVTIPAAGSLISAFAIGMLLGAPIMALLTLRLPRKVTLVGSGIVFALAHLAGALTTSFGLLVTTRVVAAVACATFWAVASVTVVAVTPKNLTARGLGALISGITLANIVGVPAGTWVSDHWGWQSTFVAVAVLSVAATVAVALLVPETSTGEKIAIGALAKRELRGLTGARLWLAVGTTVAVQSTMVATFSYLSPLLTDVSGVASSAVPLVLLAFGLGSYAGITVGGRYADRDPLLNVVVSLVATTIALAVVWLAAPSAVAVVPAVVVWGFATFTVASAINARVFQHGDQAPNLVAGVNVAAFNIGNALGPWFGGLVITAGLGYRALLPLSMSLAVVGLLVAAASWRLERGRAQAPEAAPCPA</sequence>
<evidence type="ECO:0000256" key="2">
    <source>
        <dbReference type="ARBA" id="ARBA00022475"/>
    </source>
</evidence>
<evidence type="ECO:0000256" key="3">
    <source>
        <dbReference type="ARBA" id="ARBA00022692"/>
    </source>
</evidence>
<feature type="transmembrane region" description="Helical" evidence="6">
    <location>
        <begin position="305"/>
        <end position="325"/>
    </location>
</feature>
<evidence type="ECO:0000313" key="8">
    <source>
        <dbReference type="EMBL" id="GAA1736542.1"/>
    </source>
</evidence>
<evidence type="ECO:0000256" key="6">
    <source>
        <dbReference type="SAM" id="Phobius"/>
    </source>
</evidence>
<keyword evidence="2" id="KW-1003">Cell membrane</keyword>
<feature type="transmembrane region" description="Helical" evidence="6">
    <location>
        <begin position="12"/>
        <end position="33"/>
    </location>
</feature>
<feature type="transmembrane region" description="Helical" evidence="6">
    <location>
        <begin position="215"/>
        <end position="237"/>
    </location>
</feature>
<evidence type="ECO:0000256" key="1">
    <source>
        <dbReference type="ARBA" id="ARBA00004651"/>
    </source>
</evidence>
<evidence type="ECO:0000259" key="7">
    <source>
        <dbReference type="PROSITE" id="PS50850"/>
    </source>
</evidence>
<comment type="caution">
    <text evidence="8">The sequence shown here is derived from an EMBL/GenBank/DDBJ whole genome shotgun (WGS) entry which is preliminary data.</text>
</comment>
<feature type="transmembrane region" description="Helical" evidence="6">
    <location>
        <begin position="53"/>
        <end position="73"/>
    </location>
</feature>
<organism evidence="8 9">
    <name type="scientific">Aeromicrobium alkaliterrae</name>
    <dbReference type="NCBI Taxonomy" id="302168"/>
    <lineage>
        <taxon>Bacteria</taxon>
        <taxon>Bacillati</taxon>
        <taxon>Actinomycetota</taxon>
        <taxon>Actinomycetes</taxon>
        <taxon>Propionibacteriales</taxon>
        <taxon>Nocardioidaceae</taxon>
        <taxon>Aeromicrobium</taxon>
    </lineage>
</organism>
<feature type="transmembrane region" description="Helical" evidence="6">
    <location>
        <begin position="80"/>
        <end position="103"/>
    </location>
</feature>
<keyword evidence="9" id="KW-1185">Reference proteome</keyword>
<dbReference type="SUPFAM" id="SSF103473">
    <property type="entry name" value="MFS general substrate transporter"/>
    <property type="match status" value="1"/>
</dbReference>
<evidence type="ECO:0000256" key="5">
    <source>
        <dbReference type="ARBA" id="ARBA00023136"/>
    </source>
</evidence>
<keyword evidence="3 6" id="KW-0812">Transmembrane</keyword>
<dbReference type="Pfam" id="PF07690">
    <property type="entry name" value="MFS_1"/>
    <property type="match status" value="1"/>
</dbReference>
<feature type="transmembrane region" description="Helical" evidence="6">
    <location>
        <begin position="337"/>
        <end position="357"/>
    </location>
</feature>
<feature type="transmembrane region" description="Helical" evidence="6">
    <location>
        <begin position="369"/>
        <end position="389"/>
    </location>
</feature>
<keyword evidence="5 6" id="KW-0472">Membrane</keyword>
<dbReference type="EMBL" id="BAAAME010000004">
    <property type="protein sequence ID" value="GAA1736542.1"/>
    <property type="molecule type" value="Genomic_DNA"/>
</dbReference>
<dbReference type="PANTHER" id="PTHR43124:SF3">
    <property type="entry name" value="CHLORAMPHENICOL EFFLUX PUMP RV0191"/>
    <property type="match status" value="1"/>
</dbReference>
<dbReference type="Gene3D" id="1.20.1250.20">
    <property type="entry name" value="MFS general substrate transporter like domains"/>
    <property type="match status" value="1"/>
</dbReference>
<feature type="transmembrane region" description="Helical" evidence="6">
    <location>
        <begin position="141"/>
        <end position="160"/>
    </location>
</feature>
<name>A0ABN2JRH5_9ACTN</name>
<evidence type="ECO:0000313" key="9">
    <source>
        <dbReference type="Proteomes" id="UP001501057"/>
    </source>
</evidence>